<dbReference type="OrthoDB" id="9816320at2"/>
<sequence length="207" mass="23237">MFENKAGSQISGRPAPVQRRGVERVEAILEAAEVLLCEQGYDGATLKAIGERTGIPQASIYHYFGDRNQVDVELARRHVRELDALTTAALDRRGAENLTQAIVVYVDLLLTYFREFPAFVELWYFGRSPAVAEVAQAFDDAQAERLWRYLIDRNFIGADTPRLVVELAFEAGNKLFDAAFRRSRSGDDATISEAKRLINAYLATYAQ</sequence>
<dbReference type="Pfam" id="PF00440">
    <property type="entry name" value="TetR_N"/>
    <property type="match status" value="1"/>
</dbReference>
<dbReference type="SUPFAM" id="SSF46689">
    <property type="entry name" value="Homeodomain-like"/>
    <property type="match status" value="1"/>
</dbReference>
<dbReference type="EMBL" id="PJMW01000002">
    <property type="protein sequence ID" value="PKV82044.1"/>
    <property type="molecule type" value="Genomic_DNA"/>
</dbReference>
<dbReference type="InterPro" id="IPR050109">
    <property type="entry name" value="HTH-type_TetR-like_transc_reg"/>
</dbReference>
<dbReference type="InterPro" id="IPR041669">
    <property type="entry name" value="TetR_C_15"/>
</dbReference>
<keyword evidence="7" id="KW-1185">Reference proteome</keyword>
<dbReference type="PANTHER" id="PTHR30055">
    <property type="entry name" value="HTH-TYPE TRANSCRIPTIONAL REGULATOR RUTR"/>
    <property type="match status" value="1"/>
</dbReference>
<name>A0A2N3VKA6_9NOCA</name>
<evidence type="ECO:0000256" key="3">
    <source>
        <dbReference type="ARBA" id="ARBA00023163"/>
    </source>
</evidence>
<keyword evidence="2 4" id="KW-0238">DNA-binding</keyword>
<evidence type="ECO:0000259" key="5">
    <source>
        <dbReference type="PROSITE" id="PS50977"/>
    </source>
</evidence>
<protein>
    <submittedName>
        <fullName evidence="6">TetR family transcriptional regulator</fullName>
    </submittedName>
</protein>
<dbReference type="Pfam" id="PF17918">
    <property type="entry name" value="TetR_C_15"/>
    <property type="match status" value="1"/>
</dbReference>
<accession>A0A2N3VKA6</accession>
<evidence type="ECO:0000256" key="2">
    <source>
        <dbReference type="ARBA" id="ARBA00023125"/>
    </source>
</evidence>
<evidence type="ECO:0000256" key="1">
    <source>
        <dbReference type="ARBA" id="ARBA00023015"/>
    </source>
</evidence>
<dbReference type="AlphaFoldDB" id="A0A2N3VKA6"/>
<dbReference type="InterPro" id="IPR009057">
    <property type="entry name" value="Homeodomain-like_sf"/>
</dbReference>
<dbReference type="PANTHER" id="PTHR30055:SF234">
    <property type="entry name" value="HTH-TYPE TRANSCRIPTIONAL REGULATOR BETI"/>
    <property type="match status" value="1"/>
</dbReference>
<dbReference type="GO" id="GO:0000976">
    <property type="term" value="F:transcription cis-regulatory region binding"/>
    <property type="evidence" value="ECO:0007669"/>
    <property type="project" value="TreeGrafter"/>
</dbReference>
<comment type="caution">
    <text evidence="6">The sequence shown here is derived from an EMBL/GenBank/DDBJ whole genome shotgun (WGS) entry which is preliminary data.</text>
</comment>
<dbReference type="GO" id="GO:0003700">
    <property type="term" value="F:DNA-binding transcription factor activity"/>
    <property type="evidence" value="ECO:0007669"/>
    <property type="project" value="TreeGrafter"/>
</dbReference>
<dbReference type="RefSeq" id="WP_101467668.1">
    <property type="nucleotide sequence ID" value="NZ_JBITIA010000007.1"/>
</dbReference>
<proteinExistence type="predicted"/>
<dbReference type="PRINTS" id="PR00455">
    <property type="entry name" value="HTHTETR"/>
</dbReference>
<keyword evidence="3" id="KW-0804">Transcription</keyword>
<dbReference type="InterPro" id="IPR001647">
    <property type="entry name" value="HTH_TetR"/>
</dbReference>
<reference evidence="6 7" key="1">
    <citation type="submission" date="2017-12" db="EMBL/GenBank/DDBJ databases">
        <title>Sequencing the genomes of 1000 Actinobacteria strains.</title>
        <authorList>
            <person name="Klenk H.-P."/>
        </authorList>
    </citation>
    <scope>NUCLEOTIDE SEQUENCE [LARGE SCALE GENOMIC DNA]</scope>
    <source>
        <strain evidence="6 7">DSM 44489</strain>
    </source>
</reference>
<gene>
    <name evidence="6" type="ORF">ATK86_6528</name>
</gene>
<feature type="DNA-binding region" description="H-T-H motif" evidence="4">
    <location>
        <begin position="45"/>
        <end position="64"/>
    </location>
</feature>
<organism evidence="6 7">
    <name type="scientific">Nocardia fluminea</name>
    <dbReference type="NCBI Taxonomy" id="134984"/>
    <lineage>
        <taxon>Bacteria</taxon>
        <taxon>Bacillati</taxon>
        <taxon>Actinomycetota</taxon>
        <taxon>Actinomycetes</taxon>
        <taxon>Mycobacteriales</taxon>
        <taxon>Nocardiaceae</taxon>
        <taxon>Nocardia</taxon>
    </lineage>
</organism>
<evidence type="ECO:0000313" key="7">
    <source>
        <dbReference type="Proteomes" id="UP000233766"/>
    </source>
</evidence>
<feature type="domain" description="HTH tetR-type" evidence="5">
    <location>
        <begin position="22"/>
        <end position="82"/>
    </location>
</feature>
<keyword evidence="1" id="KW-0805">Transcription regulation</keyword>
<dbReference type="Proteomes" id="UP000233766">
    <property type="component" value="Unassembled WGS sequence"/>
</dbReference>
<dbReference type="PROSITE" id="PS50977">
    <property type="entry name" value="HTH_TETR_2"/>
    <property type="match status" value="1"/>
</dbReference>
<dbReference type="Gene3D" id="1.10.357.10">
    <property type="entry name" value="Tetracycline Repressor, domain 2"/>
    <property type="match status" value="1"/>
</dbReference>
<evidence type="ECO:0000256" key="4">
    <source>
        <dbReference type="PROSITE-ProRule" id="PRU00335"/>
    </source>
</evidence>
<evidence type="ECO:0000313" key="6">
    <source>
        <dbReference type="EMBL" id="PKV82044.1"/>
    </source>
</evidence>